<keyword evidence="2" id="KW-1185">Reference proteome</keyword>
<sequence length="276" mass="30777">MLQLTSELWGKLTGPYGSGEQVPELLERLMLDFKKEVLDELFQEYLYHQNTIYTVTYAAVPYLAKLAFASKNREVRHEIYVTCGIIESCHETASPEPYPSDLSTLAAEAGTGVCAEIYQSYLKAITELASLVPEISSYAKQEISNDSEKRYILIADAAYRESRNVANMLLNFTAGDEYVAVCGACEQEAYLWPSEEDGHMQAFAEDPVFEPLQTPHEITAADLFVEEEHKILAERAEQLGDSSFLNQLPYLAGEMNCPSCGLRIQVWPGLLSSFGG</sequence>
<evidence type="ECO:0000313" key="1">
    <source>
        <dbReference type="EMBL" id="OBR66569.1"/>
    </source>
</evidence>
<organism evidence="1 2">
    <name type="scientific">Paenibacillus oryzae</name>
    <dbReference type="NCBI Taxonomy" id="1844972"/>
    <lineage>
        <taxon>Bacteria</taxon>
        <taxon>Bacillati</taxon>
        <taxon>Bacillota</taxon>
        <taxon>Bacilli</taxon>
        <taxon>Bacillales</taxon>
        <taxon>Paenibacillaceae</taxon>
        <taxon>Paenibacillus</taxon>
    </lineage>
</organism>
<accession>A0A1A5YLS8</accession>
<dbReference type="Proteomes" id="UP000092024">
    <property type="component" value="Unassembled WGS sequence"/>
</dbReference>
<comment type="caution">
    <text evidence="1">The sequence shown here is derived from an EMBL/GenBank/DDBJ whole genome shotgun (WGS) entry which is preliminary data.</text>
</comment>
<reference evidence="1 2" key="1">
    <citation type="submission" date="2016-05" db="EMBL/GenBank/DDBJ databases">
        <title>Paenibacillus oryzae. sp. nov., isolated from the rice root.</title>
        <authorList>
            <person name="Zhang J."/>
            <person name="Zhang X."/>
        </authorList>
    </citation>
    <scope>NUCLEOTIDE SEQUENCE [LARGE SCALE GENOMIC DNA]</scope>
    <source>
        <strain evidence="1 2">1DrF-4</strain>
    </source>
</reference>
<protein>
    <submittedName>
        <fullName evidence="1">Uncharacterized protein</fullName>
    </submittedName>
</protein>
<evidence type="ECO:0000313" key="2">
    <source>
        <dbReference type="Proteomes" id="UP000092024"/>
    </source>
</evidence>
<dbReference type="AlphaFoldDB" id="A0A1A5YLS8"/>
<name>A0A1A5YLS8_9BACL</name>
<dbReference type="EMBL" id="LYPA01000046">
    <property type="protein sequence ID" value="OBR66569.1"/>
    <property type="molecule type" value="Genomic_DNA"/>
</dbReference>
<gene>
    <name evidence="1" type="ORF">A7K91_03455</name>
</gene>
<proteinExistence type="predicted"/>
<dbReference type="STRING" id="1844972.A7K91_03455"/>